<dbReference type="Proteomes" id="UP000245383">
    <property type="component" value="Unassembled WGS sequence"/>
</dbReference>
<reference evidence="14 15" key="1">
    <citation type="journal article" date="2018" name="MBio">
        <title>Comparative Genomics Reveals the Core Gene Toolbox for the Fungus-Insect Symbiosis.</title>
        <authorList>
            <person name="Wang Y."/>
            <person name="Stata M."/>
            <person name="Wang W."/>
            <person name="Stajich J.E."/>
            <person name="White M.M."/>
            <person name="Moncalvo J.M."/>
        </authorList>
    </citation>
    <scope>NUCLEOTIDE SEQUENCE [LARGE SCALE GENOMIC DNA]</scope>
    <source>
        <strain evidence="14 15">SWE-8-4</strain>
    </source>
</reference>
<feature type="coiled-coil region" evidence="11">
    <location>
        <begin position="621"/>
        <end position="692"/>
    </location>
</feature>
<gene>
    <name evidence="14" type="ORF">BB561_001292</name>
</gene>
<dbReference type="InterPro" id="IPR059182">
    <property type="entry name" value="Khc_C"/>
</dbReference>
<dbReference type="GO" id="GO:0008017">
    <property type="term" value="F:microtubule binding"/>
    <property type="evidence" value="ECO:0007669"/>
    <property type="project" value="InterPro"/>
</dbReference>
<comment type="subcellular location">
    <subcellularLocation>
        <location evidence="1">Cytoplasm</location>
        <location evidence="1">Cytoskeleton</location>
    </subcellularLocation>
</comment>
<organism evidence="14 15">
    <name type="scientific">Smittium simulii</name>
    <dbReference type="NCBI Taxonomy" id="133385"/>
    <lineage>
        <taxon>Eukaryota</taxon>
        <taxon>Fungi</taxon>
        <taxon>Fungi incertae sedis</taxon>
        <taxon>Zoopagomycota</taxon>
        <taxon>Kickxellomycotina</taxon>
        <taxon>Harpellomycetes</taxon>
        <taxon>Harpellales</taxon>
        <taxon>Legeriomycetaceae</taxon>
        <taxon>Smittium</taxon>
    </lineage>
</organism>
<dbReference type="InterPro" id="IPR036961">
    <property type="entry name" value="Kinesin_motor_dom_sf"/>
</dbReference>
<dbReference type="PRINTS" id="PR00380">
    <property type="entry name" value="KINESINHEAVY"/>
</dbReference>
<feature type="compositionally biased region" description="Low complexity" evidence="12">
    <location>
        <begin position="223"/>
        <end position="241"/>
    </location>
</feature>
<evidence type="ECO:0000256" key="11">
    <source>
        <dbReference type="SAM" id="Coils"/>
    </source>
</evidence>
<dbReference type="GO" id="GO:0005875">
    <property type="term" value="C:microtubule associated complex"/>
    <property type="evidence" value="ECO:0007669"/>
    <property type="project" value="TreeGrafter"/>
</dbReference>
<evidence type="ECO:0000256" key="6">
    <source>
        <dbReference type="ARBA" id="ARBA00023054"/>
    </source>
</evidence>
<evidence type="ECO:0000313" key="14">
    <source>
        <dbReference type="EMBL" id="PVU96255.1"/>
    </source>
</evidence>
<evidence type="ECO:0000256" key="12">
    <source>
        <dbReference type="SAM" id="MobiDB-lite"/>
    </source>
</evidence>
<dbReference type="InterPro" id="IPR027417">
    <property type="entry name" value="P-loop_NTPase"/>
</dbReference>
<dbReference type="EMBL" id="MBFR01000037">
    <property type="protein sequence ID" value="PVU96255.1"/>
    <property type="molecule type" value="Genomic_DNA"/>
</dbReference>
<evidence type="ECO:0000256" key="3">
    <source>
        <dbReference type="ARBA" id="ARBA00022701"/>
    </source>
</evidence>
<dbReference type="GO" id="GO:0005874">
    <property type="term" value="C:microtubule"/>
    <property type="evidence" value="ECO:0007669"/>
    <property type="project" value="UniProtKB-KW"/>
</dbReference>
<keyword evidence="5 10" id="KW-0067">ATP-binding</keyword>
<dbReference type="STRING" id="133385.A0A2T9YV80"/>
<comment type="caution">
    <text evidence="14">The sequence shown here is derived from an EMBL/GenBank/DDBJ whole genome shotgun (WGS) entry which is preliminary data.</text>
</comment>
<evidence type="ECO:0000313" key="15">
    <source>
        <dbReference type="Proteomes" id="UP000245383"/>
    </source>
</evidence>
<evidence type="ECO:0000256" key="9">
    <source>
        <dbReference type="PROSITE-ProRule" id="PRU00283"/>
    </source>
</evidence>
<keyword evidence="7 10" id="KW-0505">Motor protein</keyword>
<feature type="compositionally biased region" description="Polar residues" evidence="12">
    <location>
        <begin position="836"/>
        <end position="850"/>
    </location>
</feature>
<dbReference type="GO" id="GO:0005737">
    <property type="term" value="C:cytoplasm"/>
    <property type="evidence" value="ECO:0007669"/>
    <property type="project" value="UniProtKB-SubCell"/>
</dbReference>
<dbReference type="PROSITE" id="PS50067">
    <property type="entry name" value="KINESIN_MOTOR_2"/>
    <property type="match status" value="1"/>
</dbReference>
<feature type="region of interest" description="Disordered" evidence="12">
    <location>
        <begin position="814"/>
        <end position="850"/>
    </location>
</feature>
<evidence type="ECO:0000256" key="2">
    <source>
        <dbReference type="ARBA" id="ARBA00022490"/>
    </source>
</evidence>
<evidence type="ECO:0000256" key="8">
    <source>
        <dbReference type="ARBA" id="ARBA00023212"/>
    </source>
</evidence>
<dbReference type="OrthoDB" id="3176171at2759"/>
<dbReference type="PANTHER" id="PTHR47969">
    <property type="entry name" value="CHROMOSOME-ASSOCIATED KINESIN KIF4A-RELATED"/>
    <property type="match status" value="1"/>
</dbReference>
<dbReference type="InterPro" id="IPR001752">
    <property type="entry name" value="Kinesin_motor_dom"/>
</dbReference>
<dbReference type="GO" id="GO:0007018">
    <property type="term" value="P:microtubule-based movement"/>
    <property type="evidence" value="ECO:0007669"/>
    <property type="project" value="InterPro"/>
</dbReference>
<comment type="similarity">
    <text evidence="9 10">Belongs to the TRAFAC class myosin-kinesin ATPase superfamily. Kinesin family.</text>
</comment>
<dbReference type="AlphaFoldDB" id="A0A2T9YV80"/>
<proteinExistence type="inferred from homology"/>
<feature type="coiled-coil region" evidence="11">
    <location>
        <begin position="721"/>
        <end position="755"/>
    </location>
</feature>
<keyword evidence="3 10" id="KW-0493">Microtubule</keyword>
<dbReference type="Gene3D" id="3.40.850.10">
    <property type="entry name" value="Kinesin motor domain"/>
    <property type="match status" value="1"/>
</dbReference>
<dbReference type="GO" id="GO:0003777">
    <property type="term" value="F:microtubule motor activity"/>
    <property type="evidence" value="ECO:0007669"/>
    <property type="project" value="InterPro"/>
</dbReference>
<evidence type="ECO:0000256" key="10">
    <source>
        <dbReference type="RuleBase" id="RU000394"/>
    </source>
</evidence>
<dbReference type="InterPro" id="IPR019821">
    <property type="entry name" value="Kinesin_motor_CS"/>
</dbReference>
<keyword evidence="6 11" id="KW-0175">Coiled coil</keyword>
<dbReference type="GO" id="GO:0007052">
    <property type="term" value="P:mitotic spindle organization"/>
    <property type="evidence" value="ECO:0007669"/>
    <property type="project" value="TreeGrafter"/>
</dbReference>
<dbReference type="PROSITE" id="PS00411">
    <property type="entry name" value="KINESIN_MOTOR_1"/>
    <property type="match status" value="1"/>
</dbReference>
<feature type="region of interest" description="Disordered" evidence="12">
    <location>
        <begin position="182"/>
        <end position="246"/>
    </location>
</feature>
<evidence type="ECO:0000256" key="7">
    <source>
        <dbReference type="ARBA" id="ARBA00023175"/>
    </source>
</evidence>
<feature type="compositionally biased region" description="Polar residues" evidence="12">
    <location>
        <begin position="182"/>
        <end position="220"/>
    </location>
</feature>
<accession>A0A2T9YV80</accession>
<feature type="coiled-coil region" evidence="11">
    <location>
        <begin position="446"/>
        <end position="584"/>
    </location>
</feature>
<sequence>MKNTNDGKTKLGQLFLVDLAGSEKIGKTGATGQTLEEAKKINKSLSALGNVINSLTDGKSTHIPYRDSKLTRILQESLGGNSRTTLIINCSPSSYNVPETISTLRFGTRAKSIKNKATINQALSPEELKAMVKKLNTKLISFNCYIKSLEVELEVWRSGGSVSIENRVKFIKIKVDEDQKPNSGVISAQSEPNSKTQDSITQKTSNQNKITTLNVDNPSPATAALSYSRSASPSSTARLSTNSPNFLSSEMPLPELLMRPMTPYTMAEDEKEEFLKRENELVDQLGEKERALLSKIEEYSQLFKEHEFITKELETLRLKSDSLASDLSHSLLDKEKLEYNLREIQISIEALTEDKNEIETLNQNLYSQIESLKLELKESNSNNLEKTSEVSELKEKLINSQTKNDKVSGILRSSNVKRESLKDDISESDASTSIDIKSLQNQIMQLHVAEQNKEDIVNQLKTENGELLRKYTEAESQYNKLMAEYEEFLEGSIAADEAQSTNENNNLTEVKNKLESQFLTRIDQQSKDISELQEEKQRRINEINSLNELLTSEKNSKSDLEMDLLALKNDLEKAKVAAQMAQSNAYASLQASAASPSRPSFELRSGSFGINDLPKNENLAVSELQSINQKLLEKLNQAERVRYSLMRDVQNRCEKIIELELSVDELAEKNNLLDLKLEKQSQKQKTALLEQNILQLNLFQKELMTNNTEMKKSLTIMSRQLQARTERIQHLEDRLTQYSSENEAQKALIEQMNTQRVLDISRARTGQASNFNFSKLPFGRVAKPIRGGGKGGIPTEGITVIRRSGTIREMRNSVDPEVDENASKISMESKIVRQPQAPTKNRSSWLQWPK</sequence>
<evidence type="ECO:0000256" key="5">
    <source>
        <dbReference type="ARBA" id="ARBA00022840"/>
    </source>
</evidence>
<evidence type="ECO:0000256" key="4">
    <source>
        <dbReference type="ARBA" id="ARBA00022741"/>
    </source>
</evidence>
<feature type="domain" description="Kinesin motor" evidence="13">
    <location>
        <begin position="1"/>
        <end position="113"/>
    </location>
</feature>
<keyword evidence="4 10" id="KW-0547">Nucleotide-binding</keyword>
<name>A0A2T9YV80_9FUNG</name>
<dbReference type="InterPro" id="IPR027640">
    <property type="entry name" value="Kinesin-like_fam"/>
</dbReference>
<dbReference type="SMART" id="SM00129">
    <property type="entry name" value="KISc"/>
    <property type="match status" value="1"/>
</dbReference>
<feature type="coiled-coil region" evidence="11">
    <location>
        <begin position="334"/>
        <end position="396"/>
    </location>
</feature>
<comment type="caution">
    <text evidence="9">Lacks conserved residue(s) required for the propagation of feature annotation.</text>
</comment>
<protein>
    <recommendedName>
        <fullName evidence="10">Kinesin-like protein</fullName>
    </recommendedName>
</protein>
<evidence type="ECO:0000256" key="1">
    <source>
        <dbReference type="ARBA" id="ARBA00004245"/>
    </source>
</evidence>
<keyword evidence="8" id="KW-0206">Cytoskeleton</keyword>
<dbReference type="Pfam" id="PF00225">
    <property type="entry name" value="Kinesin"/>
    <property type="match status" value="1"/>
</dbReference>
<dbReference type="PANTHER" id="PTHR47969:SF15">
    <property type="entry name" value="CHROMOSOME-ASSOCIATED KINESIN KIF4A-RELATED"/>
    <property type="match status" value="1"/>
</dbReference>
<dbReference type="GO" id="GO:0051231">
    <property type="term" value="P:spindle elongation"/>
    <property type="evidence" value="ECO:0007669"/>
    <property type="project" value="TreeGrafter"/>
</dbReference>
<keyword evidence="2" id="KW-0963">Cytoplasm</keyword>
<evidence type="ECO:0000259" key="13">
    <source>
        <dbReference type="PROSITE" id="PS50067"/>
    </source>
</evidence>
<dbReference type="SUPFAM" id="SSF52540">
    <property type="entry name" value="P-loop containing nucleoside triphosphate hydrolases"/>
    <property type="match status" value="1"/>
</dbReference>
<dbReference type="GO" id="GO:0005524">
    <property type="term" value="F:ATP binding"/>
    <property type="evidence" value="ECO:0007669"/>
    <property type="project" value="UniProtKB-KW"/>
</dbReference>
<dbReference type="CDD" id="cd23649">
    <property type="entry name" value="Khc_CBD_cc"/>
    <property type="match status" value="1"/>
</dbReference>
<keyword evidence="15" id="KW-1185">Reference proteome</keyword>